<sequence>MSSYNSSTATRDVLGKAEPGLSNCEEKIVYDALQVEEMGHYEIVGEDGNFVIDDTAFASNSKNSPPRVIKRGGRIAQASPGTILRRQPYRESRVKSFKQLLDYSNKTDAETSGSNPFVEAAPARVFVSNDVDGMHLDWPLYSQQAESFATAAHIIVSEAALVQSSLICVTVPQEFTEVGTFVISMSGLEDRHEVTRDGLGSWGSPQGTTKFYNFCHSTRKLTTGTPDAYTYKVQCNRYIHPGTDERGNFIRKIYCGMASTGEGCSFAVITYSWEGTPHPISITVPSSLSTKQRPYGARSWEVICFLDIICEVLSKIMVLITFSLYGIP</sequence>
<dbReference type="Proteomes" id="UP000270094">
    <property type="component" value="Unassembled WGS sequence"/>
</dbReference>
<proteinExistence type="predicted"/>
<organism evidence="1 2">
    <name type="scientific">Strongylus vulgaris</name>
    <name type="common">Blood worm</name>
    <dbReference type="NCBI Taxonomy" id="40348"/>
    <lineage>
        <taxon>Eukaryota</taxon>
        <taxon>Metazoa</taxon>
        <taxon>Ecdysozoa</taxon>
        <taxon>Nematoda</taxon>
        <taxon>Chromadorea</taxon>
        <taxon>Rhabditida</taxon>
        <taxon>Rhabditina</taxon>
        <taxon>Rhabditomorpha</taxon>
        <taxon>Strongyloidea</taxon>
        <taxon>Strongylidae</taxon>
        <taxon>Strongylus</taxon>
    </lineage>
</organism>
<dbReference type="AlphaFoldDB" id="A0A3P7HXE1"/>
<gene>
    <name evidence="1" type="ORF">SVUK_LOCUS689</name>
</gene>
<accession>A0A3P7HXE1</accession>
<protein>
    <submittedName>
        <fullName evidence="1">Uncharacterized protein</fullName>
    </submittedName>
</protein>
<dbReference type="EMBL" id="UYYB01001211">
    <property type="protein sequence ID" value="VDM65691.1"/>
    <property type="molecule type" value="Genomic_DNA"/>
</dbReference>
<keyword evidence="2" id="KW-1185">Reference proteome</keyword>
<dbReference type="OrthoDB" id="5805599at2759"/>
<name>A0A3P7HXE1_STRVU</name>
<evidence type="ECO:0000313" key="2">
    <source>
        <dbReference type="Proteomes" id="UP000270094"/>
    </source>
</evidence>
<evidence type="ECO:0000313" key="1">
    <source>
        <dbReference type="EMBL" id="VDM65691.1"/>
    </source>
</evidence>
<reference evidence="1 2" key="1">
    <citation type="submission" date="2018-11" db="EMBL/GenBank/DDBJ databases">
        <authorList>
            <consortium name="Pathogen Informatics"/>
        </authorList>
    </citation>
    <scope>NUCLEOTIDE SEQUENCE [LARGE SCALE GENOMIC DNA]</scope>
</reference>